<comment type="caution">
    <text evidence="1">The sequence shown here is derived from an EMBL/GenBank/DDBJ whole genome shotgun (WGS) entry which is preliminary data.</text>
</comment>
<protein>
    <submittedName>
        <fullName evidence="1">Uncharacterized protein</fullName>
    </submittedName>
</protein>
<sequence>MILKEEEKLLLQITKALMEESVLERNELSEIIEKYASERLIQRLGSTDKGVREILLEKIGDNSVS</sequence>
<gene>
    <name evidence="1" type="ORF">KUV23_06085</name>
</gene>
<dbReference type="EMBL" id="JAHVHP010000001">
    <property type="protein sequence ID" value="MBY5950533.1"/>
    <property type="molecule type" value="Genomic_DNA"/>
</dbReference>
<evidence type="ECO:0000313" key="2">
    <source>
        <dbReference type="Proteomes" id="UP000766609"/>
    </source>
</evidence>
<organism evidence="1 2">
    <name type="scientific">Algoriphagus marincola</name>
    <dbReference type="NCBI Taxonomy" id="264027"/>
    <lineage>
        <taxon>Bacteria</taxon>
        <taxon>Pseudomonadati</taxon>
        <taxon>Bacteroidota</taxon>
        <taxon>Cytophagia</taxon>
        <taxon>Cytophagales</taxon>
        <taxon>Cyclobacteriaceae</taxon>
        <taxon>Algoriphagus</taxon>
    </lineage>
</organism>
<proteinExistence type="predicted"/>
<evidence type="ECO:0000313" key="1">
    <source>
        <dbReference type="EMBL" id="MBY5950533.1"/>
    </source>
</evidence>
<accession>A0ABS7N2H8</accession>
<reference evidence="1 2" key="1">
    <citation type="submission" date="2021-06" db="EMBL/GenBank/DDBJ databases">
        <title>44 bacteria genomes isolated from Dapeng, Shenzhen.</title>
        <authorList>
            <person name="Zheng W."/>
            <person name="Yu S."/>
            <person name="Huang Y."/>
        </authorList>
    </citation>
    <scope>NUCLEOTIDE SEQUENCE [LARGE SCALE GENOMIC DNA]</scope>
    <source>
        <strain evidence="1 2">DP5N14-6</strain>
    </source>
</reference>
<name>A0ABS7N2H8_9BACT</name>
<dbReference type="Proteomes" id="UP000766609">
    <property type="component" value="Unassembled WGS sequence"/>
</dbReference>
<dbReference type="RefSeq" id="WP_222583440.1">
    <property type="nucleotide sequence ID" value="NZ_JAHVHP010000001.1"/>
</dbReference>
<keyword evidence="2" id="KW-1185">Reference proteome</keyword>